<dbReference type="InterPro" id="IPR007111">
    <property type="entry name" value="NACHT_NTPase"/>
</dbReference>
<dbReference type="Pfam" id="PF05729">
    <property type="entry name" value="NACHT"/>
    <property type="match status" value="1"/>
</dbReference>
<gene>
    <name evidence="3" type="ORF">ETD83_02430</name>
</gene>
<accession>A0A5C4JKG6</accession>
<comment type="caution">
    <text evidence="3">The sequence shown here is derived from an EMBL/GenBank/DDBJ whole genome shotgun (WGS) entry which is preliminary data.</text>
</comment>
<dbReference type="SUPFAM" id="SSF52540">
    <property type="entry name" value="P-loop containing nucleoside triphosphate hydrolases"/>
    <property type="match status" value="1"/>
</dbReference>
<keyword evidence="1" id="KW-0472">Membrane</keyword>
<evidence type="ECO:0000313" key="4">
    <source>
        <dbReference type="Proteomes" id="UP000309174"/>
    </source>
</evidence>
<organism evidence="3 4">
    <name type="scientific">Actinomadura soli</name>
    <dbReference type="NCBI Taxonomy" id="2508997"/>
    <lineage>
        <taxon>Bacteria</taxon>
        <taxon>Bacillati</taxon>
        <taxon>Actinomycetota</taxon>
        <taxon>Actinomycetes</taxon>
        <taxon>Streptosporangiales</taxon>
        <taxon>Thermomonosporaceae</taxon>
        <taxon>Actinomadura</taxon>
    </lineage>
</organism>
<dbReference type="Gene3D" id="3.40.50.300">
    <property type="entry name" value="P-loop containing nucleotide triphosphate hydrolases"/>
    <property type="match status" value="1"/>
</dbReference>
<keyword evidence="1" id="KW-0812">Transmembrane</keyword>
<name>A0A5C4JKG6_9ACTN</name>
<sequence>MSWFMGERPDSAGVLWVRSERQRIERRKAGRVAVRRVALRVVTAVAGGVIVAVAVNQVFNGSKWNWRALGIAVGVAVGAELVNHWLDRQDAMEGDDPRPAGGKVSRRRYLRRVRLSVEQMETMGLVTQADLVLRTRQVYVDVMLRPRTVADATTDSGIGPGPSSPTPGRRAQLSSFLTAGCVLAVLGAAGSGKTTLARYTALEMAEQRRWPWHREFWRPRIPVLLYLREHAAAILASEPEDLAQVAVDARGLRSVVPAGWLRQHLESGRCVVLLDGLDEVADADDRWRVISWVDDQISRFPGNSFVVTSRPLGYEPNQLSRADVLQVQRFTYQQIRDFLSAWYRAIDRRAYEGDQQEIDRGAAESAEKLFNLISTSPALYDLAANPLLLTMIASVHRYRGQLPGSRVALYEEMCQVLLHRRQSAKGLKDSTDLSGDQKERILQELAWHMMRHTLRDIPAEDAHRAIRRILQRTGPELSADSFLDHARRSGMLVERQHRHYGFVHLTLQEFLASALVPQHPSHRQRLIDKVRDSWWRETTLLWAARNDASPVVEACLAARTVTSLSLAYACADEALELEPDLRAQLDEMLTVTPTDPNEIKLFNGIAAARELHDTRTLNDNGVQLCVNTVSQDLWNRSTGQLNTSDPLTLNRAPATHWWPRDIDPFLTWLNSHFSDGTSYRLPTTEEAHQAAANSLLPVTAIWAGKNNKPHLFSPPLLNHPLLPPSRKVAAYSDLILDHTHLFFRLLFSRSSLSFIQLLTYARPRDLTRPDHQLLTALDLALALKHAEYGLSARTITLARALNLDVGGDSGRVLARNASAIARSLGPEIGLELGSDNAHNLGRALNLDRDHERALNLALYLDLDLNRATDRAPGLERDLRRAVLRDPDHDHDHSSGTAIPLDMDLRVAREFARAGLATFETRVVLHVAHACNRLAAVLSAFAASDQRPRSRAESGGVFHQPLSRALATVREHEPVNDPEATFQQILSLMNTYGPQESVLLIENAQALAAPLWDRGRQIQQRDLVLAATLLLAVFVDAPSTRRLPELNQHLSGLLCALIALTPRGDHASAADSDRLLVLVKN</sequence>
<dbReference type="EMBL" id="VCKW01000006">
    <property type="protein sequence ID" value="TMR07016.1"/>
    <property type="molecule type" value="Genomic_DNA"/>
</dbReference>
<keyword evidence="4" id="KW-1185">Reference proteome</keyword>
<evidence type="ECO:0000259" key="2">
    <source>
        <dbReference type="PROSITE" id="PS50837"/>
    </source>
</evidence>
<keyword evidence="1" id="KW-1133">Transmembrane helix</keyword>
<dbReference type="PROSITE" id="PS50837">
    <property type="entry name" value="NACHT"/>
    <property type="match status" value="1"/>
</dbReference>
<proteinExistence type="predicted"/>
<protein>
    <submittedName>
        <fullName evidence="3">NACHT domain-containing protein</fullName>
    </submittedName>
</protein>
<evidence type="ECO:0000313" key="3">
    <source>
        <dbReference type="EMBL" id="TMR07016.1"/>
    </source>
</evidence>
<feature type="domain" description="NACHT" evidence="2">
    <location>
        <begin position="181"/>
        <end position="311"/>
    </location>
</feature>
<dbReference type="AlphaFoldDB" id="A0A5C4JKG6"/>
<dbReference type="OrthoDB" id="135105at2"/>
<dbReference type="PANTHER" id="PTHR46844">
    <property type="entry name" value="SLR5058 PROTEIN"/>
    <property type="match status" value="1"/>
</dbReference>
<dbReference type="Proteomes" id="UP000309174">
    <property type="component" value="Unassembled WGS sequence"/>
</dbReference>
<evidence type="ECO:0000256" key="1">
    <source>
        <dbReference type="SAM" id="Phobius"/>
    </source>
</evidence>
<dbReference type="PANTHER" id="PTHR46844:SF1">
    <property type="entry name" value="SLR5058 PROTEIN"/>
    <property type="match status" value="1"/>
</dbReference>
<feature type="transmembrane region" description="Helical" evidence="1">
    <location>
        <begin position="37"/>
        <end position="58"/>
    </location>
</feature>
<reference evidence="3 4" key="1">
    <citation type="submission" date="2019-05" db="EMBL/GenBank/DDBJ databases">
        <title>Draft genome sequence of Actinomadura sp. 14C53.</title>
        <authorList>
            <person name="Saricaoglu S."/>
            <person name="Isik K."/>
        </authorList>
    </citation>
    <scope>NUCLEOTIDE SEQUENCE [LARGE SCALE GENOMIC DNA]</scope>
    <source>
        <strain evidence="3 4">14C53</strain>
    </source>
</reference>
<dbReference type="InterPro" id="IPR027417">
    <property type="entry name" value="P-loop_NTPase"/>
</dbReference>